<reference evidence="2" key="1">
    <citation type="submission" date="2020-05" db="EMBL/GenBank/DDBJ databases">
        <authorList>
            <person name="Chiriac C."/>
            <person name="Salcher M."/>
            <person name="Ghai R."/>
            <person name="Kavagutti S V."/>
        </authorList>
    </citation>
    <scope>NUCLEOTIDE SEQUENCE</scope>
</reference>
<proteinExistence type="predicted"/>
<dbReference type="EMBL" id="CAFBPU010000054">
    <property type="protein sequence ID" value="CAB5038422.1"/>
    <property type="molecule type" value="Genomic_DNA"/>
</dbReference>
<evidence type="ECO:0000313" key="2">
    <source>
        <dbReference type="EMBL" id="CAB5038422.1"/>
    </source>
</evidence>
<organism evidence="2">
    <name type="scientific">freshwater metagenome</name>
    <dbReference type="NCBI Taxonomy" id="449393"/>
    <lineage>
        <taxon>unclassified sequences</taxon>
        <taxon>metagenomes</taxon>
        <taxon>ecological metagenomes</taxon>
    </lineage>
</organism>
<feature type="domain" description="Phosphotyrosine protein phosphatase I" evidence="1">
    <location>
        <begin position="2"/>
        <end position="113"/>
    </location>
</feature>
<dbReference type="SUPFAM" id="SSF52788">
    <property type="entry name" value="Phosphotyrosine protein phosphatases I"/>
    <property type="match status" value="1"/>
</dbReference>
<protein>
    <submittedName>
        <fullName evidence="2">Unannotated protein</fullName>
    </submittedName>
</protein>
<evidence type="ECO:0000259" key="1">
    <source>
        <dbReference type="Pfam" id="PF01451"/>
    </source>
</evidence>
<name>A0A6J7SC62_9ZZZZ</name>
<sequence>MVCTANICRSPAMEMLLQDSLSRAGLPPDEVDVASSGVDALEGSARCARSRLLADAHAEAQDNEALWTSPSRLLRVEQIASADLVLTAARIHRGAVARLLPTARGRTFTLLQAARAADMIVANGLPEVVPLPQADDPRGRLRWLVAELDAARGPVQNPDDDDVPDPHLTGDAEHEPAMALMASAIERLGILVTTVLGHP</sequence>
<accession>A0A6J7SC62</accession>
<dbReference type="Gene3D" id="3.40.50.2300">
    <property type="match status" value="1"/>
</dbReference>
<dbReference type="Pfam" id="PF01451">
    <property type="entry name" value="LMWPc"/>
    <property type="match status" value="1"/>
</dbReference>
<dbReference type="AlphaFoldDB" id="A0A6J7SC62"/>
<gene>
    <name evidence="2" type="ORF">UFOPK4150_02008</name>
</gene>
<dbReference type="InterPro" id="IPR023485">
    <property type="entry name" value="Ptyr_pPase"/>
</dbReference>
<dbReference type="InterPro" id="IPR036196">
    <property type="entry name" value="Ptyr_pPase_sf"/>
</dbReference>